<evidence type="ECO:0000256" key="1">
    <source>
        <dbReference type="SAM" id="Phobius"/>
    </source>
</evidence>
<reference evidence="3 4" key="1">
    <citation type="journal article" date="2019" name="Sci. Rep.">
        <title>Orb-weaving spider Araneus ventricosus genome elucidates the spidroin gene catalogue.</title>
        <authorList>
            <person name="Kono N."/>
            <person name="Nakamura H."/>
            <person name="Ohtoshi R."/>
            <person name="Moran D.A.P."/>
            <person name="Shinohara A."/>
            <person name="Yoshida Y."/>
            <person name="Fujiwara M."/>
            <person name="Mori M."/>
            <person name="Tomita M."/>
            <person name="Arakawa K."/>
        </authorList>
    </citation>
    <scope>NUCLEOTIDE SEQUENCE [LARGE SCALE GENOMIC DNA]</scope>
</reference>
<evidence type="ECO:0000313" key="3">
    <source>
        <dbReference type="EMBL" id="GBO21692.1"/>
    </source>
</evidence>
<keyword evidence="1" id="KW-0812">Transmembrane</keyword>
<organism evidence="3 4">
    <name type="scientific">Araneus ventricosus</name>
    <name type="common">Orbweaver spider</name>
    <name type="synonym">Epeira ventricosa</name>
    <dbReference type="NCBI Taxonomy" id="182803"/>
    <lineage>
        <taxon>Eukaryota</taxon>
        <taxon>Metazoa</taxon>
        <taxon>Ecdysozoa</taxon>
        <taxon>Arthropoda</taxon>
        <taxon>Chelicerata</taxon>
        <taxon>Arachnida</taxon>
        <taxon>Araneae</taxon>
        <taxon>Araneomorphae</taxon>
        <taxon>Entelegynae</taxon>
        <taxon>Araneoidea</taxon>
        <taxon>Araneidae</taxon>
        <taxon>Araneus</taxon>
    </lineage>
</organism>
<comment type="caution">
    <text evidence="3">The sequence shown here is derived from an EMBL/GenBank/DDBJ whole genome shotgun (WGS) entry which is preliminary data.</text>
</comment>
<keyword evidence="4" id="KW-1185">Reference proteome</keyword>
<evidence type="ECO:0000313" key="2">
    <source>
        <dbReference type="EMBL" id="GBO21690.1"/>
    </source>
</evidence>
<accession>A0A4Y2VB02</accession>
<feature type="transmembrane region" description="Helical" evidence="1">
    <location>
        <begin position="80"/>
        <end position="104"/>
    </location>
</feature>
<gene>
    <name evidence="3" type="ORF">AVEN_128329_1</name>
    <name evidence="2" type="ORF">AVEN_54940_1</name>
</gene>
<keyword evidence="1" id="KW-0472">Membrane</keyword>
<keyword evidence="1" id="KW-1133">Transmembrane helix</keyword>
<dbReference type="EMBL" id="BGPR01044841">
    <property type="protein sequence ID" value="GBO21692.1"/>
    <property type="molecule type" value="Genomic_DNA"/>
</dbReference>
<sequence length="112" mass="12854">MTPEATPPSPNFHTLQEGGLFALEGFSVHQAGICSRYSLKAAFEPATLRYRSLDSATISLPVSCLRSLHMCFRYFHRLNLVCDTIFPFQILFLFMFMNILVRFLNILNVFNE</sequence>
<dbReference type="EMBL" id="BGPR01044840">
    <property type="protein sequence ID" value="GBO21690.1"/>
    <property type="molecule type" value="Genomic_DNA"/>
</dbReference>
<name>A0A4Y2VB02_ARAVE</name>
<dbReference type="Proteomes" id="UP000499080">
    <property type="component" value="Unassembled WGS sequence"/>
</dbReference>
<dbReference type="AlphaFoldDB" id="A0A4Y2VB02"/>
<protein>
    <submittedName>
        <fullName evidence="3">Uncharacterized protein</fullName>
    </submittedName>
</protein>
<proteinExistence type="predicted"/>
<evidence type="ECO:0000313" key="4">
    <source>
        <dbReference type="Proteomes" id="UP000499080"/>
    </source>
</evidence>